<keyword evidence="1" id="KW-1133">Transmembrane helix</keyword>
<gene>
    <name evidence="2" type="ORF">MENT_LOCUS61452</name>
</gene>
<comment type="caution">
    <text evidence="2">The sequence shown here is derived from an EMBL/GenBank/DDBJ whole genome shotgun (WGS) entry which is preliminary data.</text>
</comment>
<accession>A0A6V7Y7K7</accession>
<dbReference type="Proteomes" id="UP000580250">
    <property type="component" value="Unassembled WGS sequence"/>
</dbReference>
<dbReference type="AlphaFoldDB" id="A0A6V7Y7K7"/>
<dbReference type="EMBL" id="CAJEWN010003393">
    <property type="protein sequence ID" value="CAD2207515.1"/>
    <property type="molecule type" value="Genomic_DNA"/>
</dbReference>
<keyword evidence="1" id="KW-0472">Membrane</keyword>
<sequence>MNKQNIWVFQKRDLSRLIIIVIEFVGKIGMNLIKLFGYKFWILKFFYGI</sequence>
<feature type="transmembrane region" description="Helical" evidence="1">
    <location>
        <begin position="17"/>
        <end position="37"/>
    </location>
</feature>
<keyword evidence="1" id="KW-0812">Transmembrane</keyword>
<evidence type="ECO:0000313" key="2">
    <source>
        <dbReference type="EMBL" id="CAD2207515.1"/>
    </source>
</evidence>
<protein>
    <submittedName>
        <fullName evidence="2">Uncharacterized protein</fullName>
    </submittedName>
</protein>
<reference evidence="2 3" key="1">
    <citation type="submission" date="2020-08" db="EMBL/GenBank/DDBJ databases">
        <authorList>
            <person name="Koutsovoulos G."/>
            <person name="Danchin GJ E."/>
        </authorList>
    </citation>
    <scope>NUCLEOTIDE SEQUENCE [LARGE SCALE GENOMIC DNA]</scope>
</reference>
<evidence type="ECO:0000256" key="1">
    <source>
        <dbReference type="SAM" id="Phobius"/>
    </source>
</evidence>
<evidence type="ECO:0000313" key="3">
    <source>
        <dbReference type="Proteomes" id="UP000580250"/>
    </source>
</evidence>
<organism evidence="2 3">
    <name type="scientific">Meloidogyne enterolobii</name>
    <name type="common">Root-knot nematode worm</name>
    <name type="synonym">Meloidogyne mayaguensis</name>
    <dbReference type="NCBI Taxonomy" id="390850"/>
    <lineage>
        <taxon>Eukaryota</taxon>
        <taxon>Metazoa</taxon>
        <taxon>Ecdysozoa</taxon>
        <taxon>Nematoda</taxon>
        <taxon>Chromadorea</taxon>
        <taxon>Rhabditida</taxon>
        <taxon>Tylenchina</taxon>
        <taxon>Tylenchomorpha</taxon>
        <taxon>Tylenchoidea</taxon>
        <taxon>Meloidogynidae</taxon>
        <taxon>Meloidogyninae</taxon>
        <taxon>Meloidogyne</taxon>
    </lineage>
</organism>
<proteinExistence type="predicted"/>
<name>A0A6V7Y7K7_MELEN</name>